<feature type="region of interest" description="Disordered" evidence="1">
    <location>
        <begin position="94"/>
        <end position="145"/>
    </location>
</feature>
<reference evidence="2 3" key="1">
    <citation type="submission" date="2024-02" db="EMBL/GenBank/DDBJ databases">
        <authorList>
            <person name="Chen Y."/>
            <person name="Shah S."/>
            <person name="Dougan E. K."/>
            <person name="Thang M."/>
            <person name="Chan C."/>
        </authorList>
    </citation>
    <scope>NUCLEOTIDE SEQUENCE [LARGE SCALE GENOMIC DNA]</scope>
</reference>
<gene>
    <name evidence="2" type="ORF">SCF082_LOCUS12214</name>
</gene>
<feature type="region of interest" description="Disordered" evidence="1">
    <location>
        <begin position="1"/>
        <end position="45"/>
    </location>
</feature>
<dbReference type="Proteomes" id="UP001642464">
    <property type="component" value="Unassembled WGS sequence"/>
</dbReference>
<dbReference type="EMBL" id="CAXAMM010007413">
    <property type="protein sequence ID" value="CAK9014126.1"/>
    <property type="molecule type" value="Genomic_DNA"/>
</dbReference>
<evidence type="ECO:0000256" key="1">
    <source>
        <dbReference type="SAM" id="MobiDB-lite"/>
    </source>
</evidence>
<organism evidence="2 3">
    <name type="scientific">Durusdinium trenchii</name>
    <dbReference type="NCBI Taxonomy" id="1381693"/>
    <lineage>
        <taxon>Eukaryota</taxon>
        <taxon>Sar</taxon>
        <taxon>Alveolata</taxon>
        <taxon>Dinophyceae</taxon>
        <taxon>Suessiales</taxon>
        <taxon>Symbiodiniaceae</taxon>
        <taxon>Durusdinium</taxon>
    </lineage>
</organism>
<proteinExistence type="predicted"/>
<sequence length="145" mass="15873">MDLGNLRCTMQPEVFDDPEMPLWGDRSDGQDCPGDPDGLGPVEDSTFQDSFMLGTSQDLDACASQEGSKRRMWDLPKLLHDNQLQDFLQRHGFDLGKSGSRAPGRRSLGSLGMAGRCGLDSNPDSFGDPVKQRPPRVPRSDHGAL</sequence>
<evidence type="ECO:0000313" key="2">
    <source>
        <dbReference type="EMBL" id="CAK9014126.1"/>
    </source>
</evidence>
<name>A0ABP0JI84_9DINO</name>
<protein>
    <submittedName>
        <fullName evidence="2">Uncharacterized protein</fullName>
    </submittedName>
</protein>
<comment type="caution">
    <text evidence="2">The sequence shown here is derived from an EMBL/GenBank/DDBJ whole genome shotgun (WGS) entry which is preliminary data.</text>
</comment>
<evidence type="ECO:0000313" key="3">
    <source>
        <dbReference type="Proteomes" id="UP001642464"/>
    </source>
</evidence>
<accession>A0ABP0JI84</accession>
<keyword evidence="3" id="KW-1185">Reference proteome</keyword>